<dbReference type="Proteomes" id="UP000025047">
    <property type="component" value="Plasmid pLokhon01"/>
</dbReference>
<dbReference type="HOGENOM" id="CLU_037269_0_1_5"/>
<dbReference type="InterPro" id="IPR002060">
    <property type="entry name" value="Squ/phyt_synthse"/>
</dbReference>
<protein>
    <submittedName>
        <fullName evidence="1">Squalene/phytoene synthase</fullName>
    </submittedName>
</protein>
<dbReference type="SFLD" id="SFLDG01018">
    <property type="entry name" value="Squalene/Phytoene_Synthase_Lik"/>
    <property type="match status" value="1"/>
</dbReference>
<evidence type="ECO:0000313" key="2">
    <source>
        <dbReference type="Proteomes" id="UP000025047"/>
    </source>
</evidence>
<dbReference type="Gene3D" id="1.10.600.10">
    <property type="entry name" value="Farnesyl Diphosphate Synthase"/>
    <property type="match status" value="1"/>
</dbReference>
<dbReference type="InterPro" id="IPR044843">
    <property type="entry name" value="Trans_IPPS_bact-type"/>
</dbReference>
<comment type="caution">
    <text evidence="1">The sequence shown here is derived from an EMBL/GenBank/DDBJ whole genome shotgun (WGS) entry which is preliminary data.</text>
</comment>
<keyword evidence="2" id="KW-1185">Reference proteome</keyword>
<evidence type="ECO:0000313" key="1">
    <source>
        <dbReference type="EMBL" id="EYD70450.1"/>
    </source>
</evidence>
<dbReference type="AlphaFoldDB" id="A0A017H823"/>
<dbReference type="SFLD" id="SFLDS00005">
    <property type="entry name" value="Isoprenoid_Synthase_Type_I"/>
    <property type="match status" value="1"/>
</dbReference>
<organism evidence="1 2">
    <name type="scientific">Limimaricola hongkongensis DSM 17492</name>
    <dbReference type="NCBI Taxonomy" id="1122180"/>
    <lineage>
        <taxon>Bacteria</taxon>
        <taxon>Pseudomonadati</taxon>
        <taxon>Pseudomonadota</taxon>
        <taxon>Alphaproteobacteria</taxon>
        <taxon>Rhodobacterales</taxon>
        <taxon>Paracoccaceae</taxon>
        <taxon>Limimaricola</taxon>
    </lineage>
</organism>
<dbReference type="SUPFAM" id="SSF48576">
    <property type="entry name" value="Terpenoid synthases"/>
    <property type="match status" value="1"/>
</dbReference>
<dbReference type="GO" id="GO:0004311">
    <property type="term" value="F:geranylgeranyl diphosphate synthase activity"/>
    <property type="evidence" value="ECO:0007669"/>
    <property type="project" value="InterPro"/>
</dbReference>
<keyword evidence="1" id="KW-0614">Plasmid</keyword>
<dbReference type="RefSeq" id="WP_060490104.1">
    <property type="nucleotide sequence ID" value="NZ_CM002675.1"/>
</dbReference>
<dbReference type="SFLD" id="SFLDG01212">
    <property type="entry name" value="Phytoene_synthase_like"/>
    <property type="match status" value="1"/>
</dbReference>
<dbReference type="PANTHER" id="PTHR31480">
    <property type="entry name" value="BIFUNCTIONAL LYCOPENE CYCLASE/PHYTOENE SYNTHASE"/>
    <property type="match status" value="1"/>
</dbReference>
<proteinExistence type="predicted"/>
<dbReference type="InterPro" id="IPR008949">
    <property type="entry name" value="Isoprenoid_synthase_dom_sf"/>
</dbReference>
<reference evidence="1 2" key="1">
    <citation type="submission" date="2013-03" db="EMBL/GenBank/DDBJ databases">
        <authorList>
            <person name="Fiebig A."/>
            <person name="Goeker M."/>
            <person name="Klenk H.-P.P."/>
        </authorList>
    </citation>
    <scope>NUCLEOTIDE SEQUENCE [LARGE SCALE GENOMIC DNA]</scope>
    <source>
        <strain evidence="1 2">DSM 17492</strain>
        <plasmid evidence="1 2">pLokhon01</plasmid>
    </source>
</reference>
<gene>
    <name evidence="1" type="ORF">Lokhon_00032</name>
</gene>
<accession>A0A017H823</accession>
<name>A0A017H823_9RHOB</name>
<sequence>METENFPVGSRLLPARLRPPVHAFYAVVRAADDIADATDLDPADKHARLDLIEAGLRGRTPGDPRGHALHAALVAAGQTGLERHAIDMLAAFRADIDARPCADWDGLRAYCRSSADPVGRYLLDLHGEAEADREAADALCTALQLLNHGQDLGEDWRDLGRIYLPADWLAEAGAAPDDLGAAALTPGLRAALDRMLDCCETLLARAGALPGTVRSRRLRAEITVIRALALRLLARLRRSDPLATRVAPARGDWLRAGLRGGVVLVAPRRARRTAPGRAA</sequence>
<dbReference type="PATRIC" id="fig|1122180.6.peg.32"/>
<dbReference type="EMBL" id="APGJ01000009">
    <property type="protein sequence ID" value="EYD70450.1"/>
    <property type="molecule type" value="Genomic_DNA"/>
</dbReference>
<geneLocation type="plasmid" evidence="1 2">
    <name>pLokhon01</name>
</geneLocation>
<dbReference type="OrthoDB" id="9807580at2"/>
<dbReference type="Pfam" id="PF00494">
    <property type="entry name" value="SQS_PSY"/>
    <property type="match status" value="1"/>
</dbReference>